<feature type="domain" description="C-type lectin" evidence="2">
    <location>
        <begin position="35"/>
        <end position="157"/>
    </location>
</feature>
<protein>
    <recommendedName>
        <fullName evidence="2">C-type lectin domain-containing protein</fullName>
    </recommendedName>
</protein>
<dbReference type="PANTHER" id="PTHR22803">
    <property type="entry name" value="MANNOSE, PHOSPHOLIPASE, LECTIN RECEPTOR RELATED"/>
    <property type="match status" value="1"/>
</dbReference>
<feature type="signal peptide" evidence="1">
    <location>
        <begin position="1"/>
        <end position="22"/>
    </location>
</feature>
<dbReference type="SMART" id="SM00034">
    <property type="entry name" value="CLECT"/>
    <property type="match status" value="1"/>
</dbReference>
<reference evidence="3" key="1">
    <citation type="submission" date="2022-11" db="UniProtKB">
        <authorList>
            <consortium name="EnsemblMetazoa"/>
        </authorList>
    </citation>
    <scope>IDENTIFICATION</scope>
</reference>
<dbReference type="InterPro" id="IPR050111">
    <property type="entry name" value="C-type_lectin/snaclec_domain"/>
</dbReference>
<evidence type="ECO:0000313" key="4">
    <source>
        <dbReference type="Proteomes" id="UP000887568"/>
    </source>
</evidence>
<dbReference type="InterPro" id="IPR016187">
    <property type="entry name" value="CTDL_fold"/>
</dbReference>
<feature type="chain" id="PRO_5036723092" description="C-type lectin domain-containing protein" evidence="1">
    <location>
        <begin position="23"/>
        <end position="163"/>
    </location>
</feature>
<dbReference type="PROSITE" id="PS50041">
    <property type="entry name" value="C_TYPE_LECTIN_2"/>
    <property type="match status" value="1"/>
</dbReference>
<keyword evidence="4" id="KW-1185">Reference proteome</keyword>
<proteinExistence type="predicted"/>
<dbReference type="OMA" id="CHPPWVA"/>
<dbReference type="InterPro" id="IPR001304">
    <property type="entry name" value="C-type_lectin-like"/>
</dbReference>
<dbReference type="InterPro" id="IPR016186">
    <property type="entry name" value="C-type_lectin-like/link_sf"/>
</dbReference>
<dbReference type="EnsemblMetazoa" id="XM_038215270.1">
    <property type="protein sequence ID" value="XP_038071198.1"/>
    <property type="gene ID" value="LOC119740068"/>
</dbReference>
<sequence length="163" mass="18361">MKNCKLISVVTLLFMGLSLKTSDTYCPCHPPWVAFNQECYLIVMQKMSYQDAEEHCLTYSRALRECHLASVANDEEYDFILGLAVAASVDTSGLWLGLNDRLNALDFVWTDGSTSSYRRWNAPNQPDNNNNCGRTSANHDYKMSDATCSTKLASVCKVRQRNV</sequence>
<accession>A0A914B545</accession>
<keyword evidence="1" id="KW-0732">Signal</keyword>
<organism evidence="3 4">
    <name type="scientific">Patiria miniata</name>
    <name type="common">Bat star</name>
    <name type="synonym">Asterina miniata</name>
    <dbReference type="NCBI Taxonomy" id="46514"/>
    <lineage>
        <taxon>Eukaryota</taxon>
        <taxon>Metazoa</taxon>
        <taxon>Echinodermata</taxon>
        <taxon>Eleutherozoa</taxon>
        <taxon>Asterozoa</taxon>
        <taxon>Asteroidea</taxon>
        <taxon>Valvatacea</taxon>
        <taxon>Valvatida</taxon>
        <taxon>Asterinidae</taxon>
        <taxon>Patiria</taxon>
    </lineage>
</organism>
<dbReference type="SUPFAM" id="SSF56436">
    <property type="entry name" value="C-type lectin-like"/>
    <property type="match status" value="1"/>
</dbReference>
<dbReference type="OrthoDB" id="418245at2759"/>
<dbReference type="RefSeq" id="XP_038071198.1">
    <property type="nucleotide sequence ID" value="XM_038215270.1"/>
</dbReference>
<dbReference type="Proteomes" id="UP000887568">
    <property type="component" value="Unplaced"/>
</dbReference>
<evidence type="ECO:0000313" key="3">
    <source>
        <dbReference type="EnsemblMetazoa" id="XP_038071198.1"/>
    </source>
</evidence>
<evidence type="ECO:0000259" key="2">
    <source>
        <dbReference type="PROSITE" id="PS50041"/>
    </source>
</evidence>
<name>A0A914B545_PATMI</name>
<dbReference type="Gene3D" id="3.10.100.10">
    <property type="entry name" value="Mannose-Binding Protein A, subunit A"/>
    <property type="match status" value="1"/>
</dbReference>
<dbReference type="AlphaFoldDB" id="A0A914B545"/>
<dbReference type="Pfam" id="PF00059">
    <property type="entry name" value="Lectin_C"/>
    <property type="match status" value="1"/>
</dbReference>
<dbReference type="GeneID" id="119740068"/>
<evidence type="ECO:0000256" key="1">
    <source>
        <dbReference type="SAM" id="SignalP"/>
    </source>
</evidence>